<organism evidence="1 2">
    <name type="scientific">Methylorubrum rhodinum</name>
    <dbReference type="NCBI Taxonomy" id="29428"/>
    <lineage>
        <taxon>Bacteria</taxon>
        <taxon>Pseudomonadati</taxon>
        <taxon>Pseudomonadota</taxon>
        <taxon>Alphaproteobacteria</taxon>
        <taxon>Hyphomicrobiales</taxon>
        <taxon>Methylobacteriaceae</taxon>
        <taxon>Methylorubrum</taxon>
    </lineage>
</organism>
<dbReference type="EMBL" id="JACHOP010000001">
    <property type="protein sequence ID" value="MBB5755466.1"/>
    <property type="molecule type" value="Genomic_DNA"/>
</dbReference>
<accession>A0A840ZCZ7</accession>
<gene>
    <name evidence="1" type="ORF">HNR00_000155</name>
</gene>
<evidence type="ECO:0000313" key="1">
    <source>
        <dbReference type="EMBL" id="MBB5755466.1"/>
    </source>
</evidence>
<comment type="caution">
    <text evidence="1">The sequence shown here is derived from an EMBL/GenBank/DDBJ whole genome shotgun (WGS) entry which is preliminary data.</text>
</comment>
<protein>
    <submittedName>
        <fullName evidence="1">Uncharacterized protein</fullName>
    </submittedName>
</protein>
<proteinExistence type="predicted"/>
<evidence type="ECO:0000313" key="2">
    <source>
        <dbReference type="Proteomes" id="UP000583454"/>
    </source>
</evidence>
<sequence>MAEDFDTLPPDILAAMEGAEDIGEDEDRPCVAAPLREV</sequence>
<dbReference type="AlphaFoldDB" id="A0A840ZCZ7"/>
<dbReference type="Proteomes" id="UP000583454">
    <property type="component" value="Unassembled WGS sequence"/>
</dbReference>
<reference evidence="1 2" key="1">
    <citation type="submission" date="2020-08" db="EMBL/GenBank/DDBJ databases">
        <title>Genomic Encyclopedia of Type Strains, Phase IV (KMG-IV): sequencing the most valuable type-strain genomes for metagenomic binning, comparative biology and taxonomic classification.</title>
        <authorList>
            <person name="Goeker M."/>
        </authorList>
    </citation>
    <scope>NUCLEOTIDE SEQUENCE [LARGE SCALE GENOMIC DNA]</scope>
    <source>
        <strain evidence="1 2">DSM 2163</strain>
    </source>
</reference>
<name>A0A840ZCZ7_9HYPH</name>
<keyword evidence="2" id="KW-1185">Reference proteome</keyword>